<evidence type="ECO:0000256" key="2">
    <source>
        <dbReference type="ARBA" id="ARBA00023015"/>
    </source>
</evidence>
<dbReference type="InterPro" id="IPR041664">
    <property type="entry name" value="AAA_16"/>
</dbReference>
<dbReference type="Pfam" id="PF13191">
    <property type="entry name" value="AAA_16"/>
    <property type="match status" value="1"/>
</dbReference>
<feature type="domain" description="OmpR/PhoB-type" evidence="6">
    <location>
        <begin position="1"/>
        <end position="102"/>
    </location>
</feature>
<evidence type="ECO:0000256" key="3">
    <source>
        <dbReference type="ARBA" id="ARBA00023125"/>
    </source>
</evidence>
<sequence length="605" mass="65057">MQVGVLGPLDITLNGTPATPSAPKLRSVLALLALRANTIVGTHQIIEELWGENPPPSATTTLQTYIYQLRKLLCGNEKAGETGGGPSGPVLRTSFGGYRLDLSPDALDAQRFTSAVNRGRAKLADGDTEAAAEILREALAMWRGPTLADVARGPQTDADVVRLEEMRNSALESRIAVDLRLGRHNEVISELTGIVAQHPTHEGFQAKLMQALYSAGRRSEALGVFQRARAAMADQLGLEPSNELRELQRHILAGDAPPAPEASPARVGTAPDSLPLGESELIGREAESSALLSALRRSRHGTVPVVAVSGAPGSGKTAFTVRLARDLAGDFPDGLFYVRMVDSNAVPISLERALGELLAAVGLPHDRIPAGSGPRAAAFREWSARRKALVLLDDMPDAERLAPMTPTGAGSALIVIGRRRMADIMITDAIDLPPLNRDDSHRLIARFDKVERLRHNPADADELIELCGGLPKALYSAMRCYQRRPHWNTHHLMHKIRQGGEDILSMREAVSTTLAQIGPDAAAAVHDLACAIRGPFGVGDAASILGRSEGDAEALLERMVEFHLLTVDPSTENLLCADVRFRYRMPPVIRWATRSTPSPPAVSAR</sequence>
<dbReference type="PANTHER" id="PTHR35807">
    <property type="entry name" value="TRANSCRIPTIONAL REGULATOR REDD-RELATED"/>
    <property type="match status" value="1"/>
</dbReference>
<dbReference type="GO" id="GO:0006355">
    <property type="term" value="P:regulation of DNA-templated transcription"/>
    <property type="evidence" value="ECO:0007669"/>
    <property type="project" value="InterPro"/>
</dbReference>
<proteinExistence type="inferred from homology"/>
<dbReference type="InterPro" id="IPR016032">
    <property type="entry name" value="Sig_transdc_resp-reg_C-effctor"/>
</dbReference>
<dbReference type="Gene3D" id="1.25.40.10">
    <property type="entry name" value="Tetratricopeptide repeat domain"/>
    <property type="match status" value="1"/>
</dbReference>
<evidence type="ECO:0000256" key="5">
    <source>
        <dbReference type="PROSITE-ProRule" id="PRU01091"/>
    </source>
</evidence>
<dbReference type="CDD" id="cd15831">
    <property type="entry name" value="BTAD"/>
    <property type="match status" value="1"/>
</dbReference>
<evidence type="ECO:0000259" key="6">
    <source>
        <dbReference type="PROSITE" id="PS51755"/>
    </source>
</evidence>
<evidence type="ECO:0000313" key="7">
    <source>
        <dbReference type="EMBL" id="NYE45378.1"/>
    </source>
</evidence>
<dbReference type="SMART" id="SM01043">
    <property type="entry name" value="BTAD"/>
    <property type="match status" value="1"/>
</dbReference>
<accession>A0A852TN61</accession>
<comment type="caution">
    <text evidence="7">The sequence shown here is derived from an EMBL/GenBank/DDBJ whole genome shotgun (WGS) entry which is preliminary data.</text>
</comment>
<dbReference type="SMART" id="SM00862">
    <property type="entry name" value="Trans_reg_C"/>
    <property type="match status" value="1"/>
</dbReference>
<feature type="DNA-binding region" description="OmpR/PhoB-type" evidence="5">
    <location>
        <begin position="1"/>
        <end position="102"/>
    </location>
</feature>
<dbReference type="Gene3D" id="1.10.10.10">
    <property type="entry name" value="Winged helix-like DNA-binding domain superfamily/Winged helix DNA-binding domain"/>
    <property type="match status" value="1"/>
</dbReference>
<dbReference type="PANTHER" id="PTHR35807:SF1">
    <property type="entry name" value="TRANSCRIPTIONAL REGULATOR REDD"/>
    <property type="match status" value="1"/>
</dbReference>
<evidence type="ECO:0000256" key="4">
    <source>
        <dbReference type="ARBA" id="ARBA00023163"/>
    </source>
</evidence>
<dbReference type="SUPFAM" id="SSF46894">
    <property type="entry name" value="C-terminal effector domain of the bipartite response regulators"/>
    <property type="match status" value="1"/>
</dbReference>
<keyword evidence="2" id="KW-0805">Transcription regulation</keyword>
<dbReference type="InterPro" id="IPR051677">
    <property type="entry name" value="AfsR-DnrI-RedD_regulator"/>
</dbReference>
<keyword evidence="4" id="KW-0804">Transcription</keyword>
<dbReference type="Proteomes" id="UP000589036">
    <property type="component" value="Unassembled WGS sequence"/>
</dbReference>
<keyword evidence="8" id="KW-1185">Reference proteome</keyword>
<evidence type="ECO:0000256" key="1">
    <source>
        <dbReference type="ARBA" id="ARBA00005820"/>
    </source>
</evidence>
<protein>
    <submittedName>
        <fullName evidence="7">DNA-binding SARP family transcriptional activator</fullName>
    </submittedName>
</protein>
<dbReference type="EMBL" id="JACCCC010000001">
    <property type="protein sequence ID" value="NYE45378.1"/>
    <property type="molecule type" value="Genomic_DNA"/>
</dbReference>
<dbReference type="InterPro" id="IPR027417">
    <property type="entry name" value="P-loop_NTPase"/>
</dbReference>
<dbReference type="Pfam" id="PF03704">
    <property type="entry name" value="BTAD"/>
    <property type="match status" value="1"/>
</dbReference>
<dbReference type="AlphaFoldDB" id="A0A852TN61"/>
<dbReference type="GO" id="GO:0000160">
    <property type="term" value="P:phosphorelay signal transduction system"/>
    <property type="evidence" value="ECO:0007669"/>
    <property type="project" value="InterPro"/>
</dbReference>
<dbReference type="RefSeq" id="WP_179641610.1">
    <property type="nucleotide sequence ID" value="NZ_BAAAYY010000007.1"/>
</dbReference>
<comment type="similarity">
    <text evidence="1">Belongs to the AfsR/DnrI/RedD regulatory family.</text>
</comment>
<evidence type="ECO:0000313" key="8">
    <source>
        <dbReference type="Proteomes" id="UP000589036"/>
    </source>
</evidence>
<gene>
    <name evidence="7" type="ORF">HDA32_000498</name>
</gene>
<dbReference type="PROSITE" id="PS51755">
    <property type="entry name" value="OMPR_PHOB"/>
    <property type="match status" value="1"/>
</dbReference>
<dbReference type="SUPFAM" id="SSF52540">
    <property type="entry name" value="P-loop containing nucleoside triphosphate hydrolases"/>
    <property type="match status" value="1"/>
</dbReference>
<organism evidence="7 8">
    <name type="scientific">Spinactinospora alkalitolerans</name>
    <dbReference type="NCBI Taxonomy" id="687207"/>
    <lineage>
        <taxon>Bacteria</taxon>
        <taxon>Bacillati</taxon>
        <taxon>Actinomycetota</taxon>
        <taxon>Actinomycetes</taxon>
        <taxon>Streptosporangiales</taxon>
        <taxon>Nocardiopsidaceae</taxon>
        <taxon>Spinactinospora</taxon>
    </lineage>
</organism>
<reference evidence="7 8" key="1">
    <citation type="submission" date="2020-07" db="EMBL/GenBank/DDBJ databases">
        <title>Sequencing the genomes of 1000 actinobacteria strains.</title>
        <authorList>
            <person name="Klenk H.-P."/>
        </authorList>
    </citation>
    <scope>NUCLEOTIDE SEQUENCE [LARGE SCALE GENOMIC DNA]</scope>
    <source>
        <strain evidence="7 8">CXB654</strain>
    </source>
</reference>
<keyword evidence="3 5" id="KW-0238">DNA-binding</keyword>
<dbReference type="InterPro" id="IPR011990">
    <property type="entry name" value="TPR-like_helical_dom_sf"/>
</dbReference>
<dbReference type="GO" id="GO:0003677">
    <property type="term" value="F:DNA binding"/>
    <property type="evidence" value="ECO:0007669"/>
    <property type="project" value="UniProtKB-UniRule"/>
</dbReference>
<dbReference type="SUPFAM" id="SSF48452">
    <property type="entry name" value="TPR-like"/>
    <property type="match status" value="1"/>
</dbReference>
<dbReference type="InterPro" id="IPR001867">
    <property type="entry name" value="OmpR/PhoB-type_DNA-bd"/>
</dbReference>
<name>A0A852TN61_9ACTN</name>
<dbReference type="InterPro" id="IPR036388">
    <property type="entry name" value="WH-like_DNA-bd_sf"/>
</dbReference>
<dbReference type="Pfam" id="PF00486">
    <property type="entry name" value="Trans_reg_C"/>
    <property type="match status" value="1"/>
</dbReference>
<dbReference type="Gene3D" id="3.40.50.300">
    <property type="entry name" value="P-loop containing nucleotide triphosphate hydrolases"/>
    <property type="match status" value="1"/>
</dbReference>
<dbReference type="InterPro" id="IPR005158">
    <property type="entry name" value="BTAD"/>
</dbReference>